<evidence type="ECO:0000256" key="3">
    <source>
        <dbReference type="ARBA" id="ARBA00022813"/>
    </source>
</evidence>
<accession>A0A1M6LWM9</accession>
<keyword evidence="6" id="KW-0865">Zymogen</keyword>
<dbReference type="Pfam" id="PF02675">
    <property type="entry name" value="AdoMet_dc"/>
    <property type="match status" value="1"/>
</dbReference>
<keyword evidence="3" id="KW-0068">Autocatalytic cleavage</keyword>
<evidence type="ECO:0000256" key="2">
    <source>
        <dbReference type="ARBA" id="ARBA00022793"/>
    </source>
</evidence>
<keyword evidence="8" id="KW-0704">Schiff base</keyword>
<keyword evidence="7" id="KW-0456">Lyase</keyword>
<keyword evidence="4" id="KW-0745">Spermidine biosynthesis</keyword>
<dbReference type="InterPro" id="IPR003826">
    <property type="entry name" value="AdoMetDC_fam_prok"/>
</dbReference>
<dbReference type="AlphaFoldDB" id="A0A1M6LWM9"/>
<evidence type="ECO:0000256" key="7">
    <source>
        <dbReference type="ARBA" id="ARBA00023239"/>
    </source>
</evidence>
<sequence>MTKKKKRSNGGKGLGAREVFPAAEMDFDDERMSRNRRSLKFSKGLHKTRAADEDADYADDYTEYEEGGYADAPSGPFVVNSLMEGEAVKEQVENNACWGLASAVDLYGCDPDLIRDADAIKRFVVELCDLIEMKRFGETQVVHFGEDEKVAGFSMVQLIETSLISAHFANASNAVYLDVFSCKAYNPYLVRQFAVNYFKGEDSSLQVSMRR</sequence>
<dbReference type="GO" id="GO:0004014">
    <property type="term" value="F:adenosylmethionine decarboxylase activity"/>
    <property type="evidence" value="ECO:0007669"/>
    <property type="project" value="InterPro"/>
</dbReference>
<protein>
    <submittedName>
        <fullName evidence="10">S-adenosylmethionine decarboxylase</fullName>
    </submittedName>
</protein>
<evidence type="ECO:0000256" key="9">
    <source>
        <dbReference type="ARBA" id="ARBA00023317"/>
    </source>
</evidence>
<organism evidence="10 11">
    <name type="scientific">Desulfatibacillum alkenivorans DSM 16219</name>
    <dbReference type="NCBI Taxonomy" id="1121393"/>
    <lineage>
        <taxon>Bacteria</taxon>
        <taxon>Pseudomonadati</taxon>
        <taxon>Thermodesulfobacteriota</taxon>
        <taxon>Desulfobacteria</taxon>
        <taxon>Desulfobacterales</taxon>
        <taxon>Desulfatibacillaceae</taxon>
        <taxon>Desulfatibacillum</taxon>
    </lineage>
</organism>
<comment type="cofactor">
    <cofactor evidence="1">
        <name>pyruvate</name>
        <dbReference type="ChEBI" id="CHEBI:15361"/>
    </cofactor>
</comment>
<evidence type="ECO:0000256" key="6">
    <source>
        <dbReference type="ARBA" id="ARBA00023145"/>
    </source>
</evidence>
<evidence type="ECO:0000256" key="5">
    <source>
        <dbReference type="ARBA" id="ARBA00023115"/>
    </source>
</evidence>
<keyword evidence="11" id="KW-1185">Reference proteome</keyword>
<dbReference type="Gene3D" id="3.60.90.10">
    <property type="entry name" value="S-adenosylmethionine decarboxylase"/>
    <property type="match status" value="1"/>
</dbReference>
<reference evidence="11" key="1">
    <citation type="submission" date="2016-11" db="EMBL/GenBank/DDBJ databases">
        <authorList>
            <person name="Varghese N."/>
            <person name="Submissions S."/>
        </authorList>
    </citation>
    <scope>NUCLEOTIDE SEQUENCE [LARGE SCALE GENOMIC DNA]</scope>
    <source>
        <strain evidence="11">DSM 16219</strain>
    </source>
</reference>
<evidence type="ECO:0000256" key="1">
    <source>
        <dbReference type="ARBA" id="ARBA00001928"/>
    </source>
</evidence>
<keyword evidence="2" id="KW-0210">Decarboxylase</keyword>
<evidence type="ECO:0000256" key="4">
    <source>
        <dbReference type="ARBA" id="ARBA00023066"/>
    </source>
</evidence>
<keyword evidence="5" id="KW-0620">Polyamine biosynthesis</keyword>
<evidence type="ECO:0000313" key="11">
    <source>
        <dbReference type="Proteomes" id="UP000183994"/>
    </source>
</evidence>
<dbReference type="STRING" id="1121393.SAMN02745216_02207"/>
<dbReference type="Proteomes" id="UP000183994">
    <property type="component" value="Unassembled WGS sequence"/>
</dbReference>
<keyword evidence="9" id="KW-0670">Pyruvate</keyword>
<dbReference type="SUPFAM" id="SSF56276">
    <property type="entry name" value="S-adenosylmethionine decarboxylase"/>
    <property type="match status" value="1"/>
</dbReference>
<dbReference type="EMBL" id="FQZU01000011">
    <property type="protein sequence ID" value="SHJ75589.1"/>
    <property type="molecule type" value="Genomic_DNA"/>
</dbReference>
<name>A0A1M6LWM9_9BACT</name>
<gene>
    <name evidence="10" type="ORF">SAMN02745216_02207</name>
</gene>
<evidence type="ECO:0000256" key="8">
    <source>
        <dbReference type="ARBA" id="ARBA00023270"/>
    </source>
</evidence>
<dbReference type="GO" id="GO:0008295">
    <property type="term" value="P:spermidine biosynthetic process"/>
    <property type="evidence" value="ECO:0007669"/>
    <property type="project" value="UniProtKB-KW"/>
</dbReference>
<evidence type="ECO:0000313" key="10">
    <source>
        <dbReference type="EMBL" id="SHJ75589.1"/>
    </source>
</evidence>
<proteinExistence type="predicted"/>
<dbReference type="InterPro" id="IPR016067">
    <property type="entry name" value="S-AdoMet_deCO2ase_core"/>
</dbReference>